<sequence length="34" mass="3914">MGSECLLMSCKLMIEVMQTNDKLVTLKYPFELFG</sequence>
<reference evidence="1" key="2">
    <citation type="journal article" date="2015" name="Fish Shellfish Immunol.">
        <title>Early steps in the European eel (Anguilla anguilla)-Vibrio vulnificus interaction in the gills: Role of the RtxA13 toxin.</title>
        <authorList>
            <person name="Callol A."/>
            <person name="Pajuelo D."/>
            <person name="Ebbesson L."/>
            <person name="Teles M."/>
            <person name="MacKenzie S."/>
            <person name="Amaro C."/>
        </authorList>
    </citation>
    <scope>NUCLEOTIDE SEQUENCE</scope>
</reference>
<name>A0A0E9VYS9_ANGAN</name>
<protein>
    <submittedName>
        <fullName evidence="1">Uncharacterized protein</fullName>
    </submittedName>
</protein>
<evidence type="ECO:0000313" key="1">
    <source>
        <dbReference type="EMBL" id="JAH82403.1"/>
    </source>
</evidence>
<proteinExistence type="predicted"/>
<dbReference type="AlphaFoldDB" id="A0A0E9VYS9"/>
<reference evidence="1" key="1">
    <citation type="submission" date="2014-11" db="EMBL/GenBank/DDBJ databases">
        <authorList>
            <person name="Amaro Gonzalez C."/>
        </authorList>
    </citation>
    <scope>NUCLEOTIDE SEQUENCE</scope>
</reference>
<organism evidence="1">
    <name type="scientific">Anguilla anguilla</name>
    <name type="common">European freshwater eel</name>
    <name type="synonym">Muraena anguilla</name>
    <dbReference type="NCBI Taxonomy" id="7936"/>
    <lineage>
        <taxon>Eukaryota</taxon>
        <taxon>Metazoa</taxon>
        <taxon>Chordata</taxon>
        <taxon>Craniata</taxon>
        <taxon>Vertebrata</taxon>
        <taxon>Euteleostomi</taxon>
        <taxon>Actinopterygii</taxon>
        <taxon>Neopterygii</taxon>
        <taxon>Teleostei</taxon>
        <taxon>Anguilliformes</taxon>
        <taxon>Anguillidae</taxon>
        <taxon>Anguilla</taxon>
    </lineage>
</organism>
<dbReference type="EMBL" id="GBXM01026174">
    <property type="protein sequence ID" value="JAH82403.1"/>
    <property type="molecule type" value="Transcribed_RNA"/>
</dbReference>
<accession>A0A0E9VYS9</accession>